<organism evidence="1">
    <name type="scientific">Drosophila melanogaster</name>
    <name type="common">Fruit fly</name>
    <dbReference type="NCBI Taxonomy" id="7227"/>
    <lineage>
        <taxon>Eukaryota</taxon>
        <taxon>Metazoa</taxon>
        <taxon>Ecdysozoa</taxon>
        <taxon>Arthropoda</taxon>
        <taxon>Hexapoda</taxon>
        <taxon>Insecta</taxon>
        <taxon>Pterygota</taxon>
        <taxon>Neoptera</taxon>
        <taxon>Endopterygota</taxon>
        <taxon>Diptera</taxon>
        <taxon>Brachycera</taxon>
        <taxon>Muscomorpha</taxon>
        <taxon>Ephydroidea</taxon>
        <taxon>Drosophilidae</taxon>
        <taxon>Drosophila</taxon>
        <taxon>Sophophora</taxon>
    </lineage>
</organism>
<evidence type="ECO:0000313" key="1">
    <source>
        <dbReference type="EMBL" id="DAA03105.1"/>
    </source>
</evidence>
<dbReference type="AlphaFoldDB" id="Q6IKV4"/>
<dbReference type="EMBL" id="BK002262">
    <property type="protein sequence ID" value="DAA03105.1"/>
    <property type="molecule type" value="Genomic_DNA"/>
</dbReference>
<gene>
    <name evidence="1" type="ORF">HDC11352</name>
</gene>
<proteinExistence type="predicted"/>
<reference evidence="1" key="1">
    <citation type="journal article" date="2003" name="Genome Biol.">
        <title>An integrated gene annotation and transcriptional profiling approach towards the full gene content of the Drosophila genome.</title>
        <authorList>
            <person name="Hild M."/>
            <person name="Beckmann B."/>
            <person name="Haas S.A."/>
            <person name="Koch B."/>
            <person name="Solovyev V."/>
            <person name="Busold C."/>
            <person name="Fellenberg K."/>
            <person name="Boutros M."/>
            <person name="Vingron M."/>
            <person name="Sauer F."/>
            <person name="Hoheisel J.D."/>
            <person name="Paro R."/>
        </authorList>
    </citation>
    <scope>NUCLEOTIDE SEQUENCE</scope>
</reference>
<protein>
    <submittedName>
        <fullName evidence="1">HDC11352</fullName>
    </submittedName>
</protein>
<accession>Q6IKV4</accession>
<name>Q6IKV4_DROME</name>
<sequence>MKKKTSQQYLLKDYYYEAQSQMDSSRSWAGRRQCPLSCQAKGRSNRIKKSSPLFIISQDETRDNPGICGDKAGQ</sequence>